<keyword evidence="1" id="KW-1133">Transmembrane helix</keyword>
<reference evidence="2" key="1">
    <citation type="submission" date="2016-10" db="EMBL/GenBank/DDBJ databases">
        <authorList>
            <person name="Benchimol M."/>
            <person name="Almeida L.G."/>
            <person name="Vasconcelos A.T."/>
            <person name="Perreira-Neves A."/>
            <person name="Rosa I.A."/>
            <person name="Tasca T."/>
            <person name="Bogo M.R."/>
            <person name="de Souza W."/>
        </authorList>
    </citation>
    <scope>NUCLEOTIDE SEQUENCE [LARGE SCALE GENOMIC DNA]</scope>
    <source>
        <strain evidence="2">K</strain>
    </source>
</reference>
<evidence type="ECO:0000313" key="3">
    <source>
        <dbReference type="Proteomes" id="UP000179807"/>
    </source>
</evidence>
<protein>
    <submittedName>
        <fullName evidence="2">Uncharacterized protein</fullName>
    </submittedName>
</protein>
<proteinExistence type="predicted"/>
<dbReference type="RefSeq" id="XP_068366595.1">
    <property type="nucleotide sequence ID" value="XM_068498902.1"/>
</dbReference>
<gene>
    <name evidence="2" type="ORF">TRFO_16318</name>
</gene>
<sequence>MNQCVLKAILLAVGAAAMVTVVTLAFYLVNDNDDEKQLRYSISSVNFPENVRNIDYSHYTATNKIVFTYFDTITNESYMAIIDDDGTNLKNIYKGEIKPIYKSNGVRIMPFEDNKRLLLGDFILECTPDIDSADIEQTKLVPIEYPEKIVNDENTLVLWSEIIISPDNKVMAWSTLHMIAGAINFIAEIERAEDKYVLNNVKIISDLAYYKVDKDGYITVPSRIRGGEIKQFTAGGTKATLAGAGKQGLAKSVVQDLDGEEVVELSHEPGYDETTIISPDGKLGVVMSTRFSPKTSCAILGLLPRPLSTFTVMTMNRYVYSYAVAGVRKTRIGNIGPALIEIEKSKNDYDYHGFDLHDPEQVWVYYSPMSWHTSSTKAIWIEGNRNTGEKRVRMVQIENYPSGSPETVQSTIIDKIPYAQDISALDDIPPRYVEGKIAGYKNESYIDYSFQLTSARSDYHNFSEDGKTFANGYEMFNMNTTTGEIFYQGQVKLTGEKTGEMDFRITFSSANNLLFENGDDGKPKTYGYSTYNGKTINVDEMSE</sequence>
<dbReference type="OrthoDB" id="10265322at2759"/>
<keyword evidence="3" id="KW-1185">Reference proteome</keyword>
<evidence type="ECO:0000313" key="2">
    <source>
        <dbReference type="EMBL" id="OHT13459.1"/>
    </source>
</evidence>
<evidence type="ECO:0000256" key="1">
    <source>
        <dbReference type="SAM" id="Phobius"/>
    </source>
</evidence>
<dbReference type="EMBL" id="MLAK01000519">
    <property type="protein sequence ID" value="OHT13459.1"/>
    <property type="molecule type" value="Genomic_DNA"/>
</dbReference>
<name>A0A1J4KQD9_9EUKA</name>
<keyword evidence="1" id="KW-0472">Membrane</keyword>
<dbReference type="Proteomes" id="UP000179807">
    <property type="component" value="Unassembled WGS sequence"/>
</dbReference>
<organism evidence="2 3">
    <name type="scientific">Tritrichomonas foetus</name>
    <dbReference type="NCBI Taxonomy" id="1144522"/>
    <lineage>
        <taxon>Eukaryota</taxon>
        <taxon>Metamonada</taxon>
        <taxon>Parabasalia</taxon>
        <taxon>Tritrichomonadida</taxon>
        <taxon>Tritrichomonadidae</taxon>
        <taxon>Tritrichomonas</taxon>
    </lineage>
</organism>
<comment type="caution">
    <text evidence="2">The sequence shown here is derived from an EMBL/GenBank/DDBJ whole genome shotgun (WGS) entry which is preliminary data.</text>
</comment>
<dbReference type="VEuPathDB" id="TrichDB:TRFO_16318"/>
<keyword evidence="1" id="KW-0812">Transmembrane</keyword>
<accession>A0A1J4KQD9</accession>
<dbReference type="GeneID" id="94833606"/>
<feature type="transmembrane region" description="Helical" evidence="1">
    <location>
        <begin position="9"/>
        <end position="29"/>
    </location>
</feature>
<dbReference type="AlphaFoldDB" id="A0A1J4KQD9"/>